<feature type="signal peptide" evidence="1">
    <location>
        <begin position="1"/>
        <end position="20"/>
    </location>
</feature>
<gene>
    <name evidence="2" type="ORF">HELGO_WM12088</name>
</gene>
<dbReference type="EMBL" id="CACVAY010000029">
    <property type="protein sequence ID" value="CAA6806073.1"/>
    <property type="molecule type" value="Genomic_DNA"/>
</dbReference>
<evidence type="ECO:0000313" key="2">
    <source>
        <dbReference type="EMBL" id="CAA6806073.1"/>
    </source>
</evidence>
<dbReference type="AlphaFoldDB" id="A0A6S6SCM3"/>
<proteinExistence type="predicted"/>
<evidence type="ECO:0000256" key="1">
    <source>
        <dbReference type="SAM" id="SignalP"/>
    </source>
</evidence>
<feature type="chain" id="PRO_5028100627" evidence="1">
    <location>
        <begin position="21"/>
        <end position="119"/>
    </location>
</feature>
<accession>A0A6S6SCM3</accession>
<protein>
    <submittedName>
        <fullName evidence="2">Uncharacterized protein</fullName>
    </submittedName>
</protein>
<name>A0A6S6SCM3_9GAMM</name>
<sequence>MKLRVSTLALSLFFTSYAVAEDQTDALNLTGDAVTVIKKYNGRWKGWIDGCVNCDKPLSATIYRKPSLSKKKSQEKASKITEFRAPIKQGYCECNCKPLKLTKDNNADGVTKETSDVSN</sequence>
<organism evidence="2">
    <name type="scientific">uncultured Thiotrichaceae bacterium</name>
    <dbReference type="NCBI Taxonomy" id="298394"/>
    <lineage>
        <taxon>Bacteria</taxon>
        <taxon>Pseudomonadati</taxon>
        <taxon>Pseudomonadota</taxon>
        <taxon>Gammaproteobacteria</taxon>
        <taxon>Thiotrichales</taxon>
        <taxon>Thiotrichaceae</taxon>
        <taxon>environmental samples</taxon>
    </lineage>
</organism>
<reference evidence="2" key="1">
    <citation type="submission" date="2020-01" db="EMBL/GenBank/DDBJ databases">
        <authorList>
            <person name="Meier V. D."/>
            <person name="Meier V D."/>
        </authorList>
    </citation>
    <scope>NUCLEOTIDE SEQUENCE</scope>
    <source>
        <strain evidence="2">HLG_WM_MAG_07</strain>
    </source>
</reference>
<keyword evidence="1" id="KW-0732">Signal</keyword>